<proteinExistence type="inferred from homology"/>
<dbReference type="Gene3D" id="3.20.20.70">
    <property type="entry name" value="Aldolase class I"/>
    <property type="match status" value="1"/>
</dbReference>
<keyword evidence="8" id="KW-0057">Aromatic amino acid biosynthesis</keyword>
<gene>
    <name evidence="11" type="primary">trpC</name>
    <name evidence="11" type="ORF">D5R97_06570</name>
</gene>
<dbReference type="PROSITE" id="PS00614">
    <property type="entry name" value="IGPS"/>
    <property type="match status" value="1"/>
</dbReference>
<keyword evidence="5" id="KW-0028">Amino-acid biosynthesis</keyword>
<evidence type="ECO:0000256" key="7">
    <source>
        <dbReference type="ARBA" id="ARBA00022822"/>
    </source>
</evidence>
<dbReference type="GO" id="GO:0004640">
    <property type="term" value="F:phosphoribosylanthranilate isomerase activity"/>
    <property type="evidence" value="ECO:0007669"/>
    <property type="project" value="TreeGrafter"/>
</dbReference>
<dbReference type="InterPro" id="IPR001468">
    <property type="entry name" value="Indole-3-GlycerolPSynthase_CS"/>
</dbReference>
<organism evidence="11 12">
    <name type="scientific">Candidatus Syntrophonatronum acetioxidans</name>
    <dbReference type="NCBI Taxonomy" id="1795816"/>
    <lineage>
        <taxon>Bacteria</taxon>
        <taxon>Bacillati</taxon>
        <taxon>Bacillota</taxon>
        <taxon>Clostridia</taxon>
        <taxon>Eubacteriales</taxon>
        <taxon>Syntrophomonadaceae</taxon>
        <taxon>Candidatus Syntrophonatronum</taxon>
    </lineage>
</organism>
<comment type="catalytic activity">
    <reaction evidence="1">
        <text>1-(2-carboxyphenylamino)-1-deoxy-D-ribulose 5-phosphate + H(+) = (1S,2R)-1-C-(indol-3-yl)glycerol 3-phosphate + CO2 + H2O</text>
        <dbReference type="Rhea" id="RHEA:23476"/>
        <dbReference type="ChEBI" id="CHEBI:15377"/>
        <dbReference type="ChEBI" id="CHEBI:15378"/>
        <dbReference type="ChEBI" id="CHEBI:16526"/>
        <dbReference type="ChEBI" id="CHEBI:58613"/>
        <dbReference type="ChEBI" id="CHEBI:58866"/>
        <dbReference type="EC" id="4.1.1.48"/>
    </reaction>
</comment>
<evidence type="ECO:0000256" key="9">
    <source>
        <dbReference type="ARBA" id="ARBA00023239"/>
    </source>
</evidence>
<dbReference type="CDD" id="cd00331">
    <property type="entry name" value="IGPS"/>
    <property type="match status" value="1"/>
</dbReference>
<feature type="non-terminal residue" evidence="11">
    <location>
        <position position="264"/>
    </location>
</feature>
<evidence type="ECO:0000256" key="1">
    <source>
        <dbReference type="ARBA" id="ARBA00001633"/>
    </source>
</evidence>
<dbReference type="GO" id="GO:0004425">
    <property type="term" value="F:indole-3-glycerol-phosphate synthase activity"/>
    <property type="evidence" value="ECO:0007669"/>
    <property type="project" value="UniProtKB-EC"/>
</dbReference>
<evidence type="ECO:0000256" key="2">
    <source>
        <dbReference type="ARBA" id="ARBA00004696"/>
    </source>
</evidence>
<evidence type="ECO:0000313" key="11">
    <source>
        <dbReference type="EMBL" id="RQD75213.1"/>
    </source>
</evidence>
<protein>
    <recommendedName>
        <fullName evidence="4">indole-3-glycerol-phosphate synthase</fullName>
        <ecNumber evidence="4">4.1.1.48</ecNumber>
    </recommendedName>
</protein>
<dbReference type="Pfam" id="PF00218">
    <property type="entry name" value="IGPS"/>
    <property type="match status" value="1"/>
</dbReference>
<comment type="similarity">
    <text evidence="3">Belongs to the TrpC family.</text>
</comment>
<dbReference type="InterPro" id="IPR013798">
    <property type="entry name" value="Indole-3-glycerol_P_synth_dom"/>
</dbReference>
<evidence type="ECO:0000256" key="4">
    <source>
        <dbReference type="ARBA" id="ARBA00012362"/>
    </source>
</evidence>
<dbReference type="AlphaFoldDB" id="A0A424YDL1"/>
<dbReference type="InterPro" id="IPR045186">
    <property type="entry name" value="Indole-3-glycerol_P_synth"/>
</dbReference>
<evidence type="ECO:0000256" key="8">
    <source>
        <dbReference type="ARBA" id="ARBA00023141"/>
    </source>
</evidence>
<dbReference type="SUPFAM" id="SSF51366">
    <property type="entry name" value="Ribulose-phoshate binding barrel"/>
    <property type="match status" value="1"/>
</dbReference>
<keyword evidence="7" id="KW-0822">Tryptophan biosynthesis</keyword>
<dbReference type="PANTHER" id="PTHR22854:SF2">
    <property type="entry name" value="INDOLE-3-GLYCEROL-PHOSPHATE SYNTHASE"/>
    <property type="match status" value="1"/>
</dbReference>
<dbReference type="NCBIfam" id="NF001377">
    <property type="entry name" value="PRK00278.2-4"/>
    <property type="match status" value="1"/>
</dbReference>
<dbReference type="PANTHER" id="PTHR22854">
    <property type="entry name" value="TRYPTOPHAN BIOSYNTHESIS PROTEIN"/>
    <property type="match status" value="1"/>
</dbReference>
<keyword evidence="9" id="KW-0456">Lyase</keyword>
<dbReference type="InterPro" id="IPR011060">
    <property type="entry name" value="RibuloseP-bd_barrel"/>
</dbReference>
<dbReference type="FunFam" id="3.20.20.70:FF:000024">
    <property type="entry name" value="Indole-3-glycerol phosphate synthase"/>
    <property type="match status" value="1"/>
</dbReference>
<evidence type="ECO:0000256" key="3">
    <source>
        <dbReference type="ARBA" id="ARBA00008737"/>
    </source>
</evidence>
<dbReference type="UniPathway" id="UPA00035">
    <property type="reaction ID" value="UER00043"/>
</dbReference>
<comment type="pathway">
    <text evidence="2">Amino-acid biosynthesis; L-tryptophan biosynthesis; L-tryptophan from chorismate: step 4/5.</text>
</comment>
<feature type="domain" description="Indole-3-glycerol phosphate synthase" evidence="10">
    <location>
        <begin position="3"/>
        <end position="256"/>
    </location>
</feature>
<keyword evidence="6" id="KW-0210">Decarboxylase</keyword>
<dbReference type="GO" id="GO:0000162">
    <property type="term" value="P:L-tryptophan biosynthetic process"/>
    <property type="evidence" value="ECO:0007669"/>
    <property type="project" value="UniProtKB-UniPathway"/>
</dbReference>
<dbReference type="Proteomes" id="UP000285138">
    <property type="component" value="Unassembled WGS sequence"/>
</dbReference>
<comment type="caution">
    <text evidence="11">The sequence shown here is derived from an EMBL/GenBank/DDBJ whole genome shotgun (WGS) entry which is preliminary data.</text>
</comment>
<dbReference type="InterPro" id="IPR013785">
    <property type="entry name" value="Aldolase_TIM"/>
</dbReference>
<reference evidence="11 12" key="1">
    <citation type="submission" date="2018-08" db="EMBL/GenBank/DDBJ databases">
        <title>The metabolism and importance of syntrophic acetate oxidation coupled to methane or sulfide production in haloalkaline environments.</title>
        <authorList>
            <person name="Timmers P.H.A."/>
            <person name="Vavourakis C.D."/>
            <person name="Sorokin D.Y."/>
            <person name="Sinninghe Damste J.S."/>
            <person name="Muyzer G."/>
            <person name="Stams A.J.M."/>
            <person name="Plugge C.M."/>
        </authorList>
    </citation>
    <scope>NUCLEOTIDE SEQUENCE [LARGE SCALE GENOMIC DNA]</scope>
    <source>
        <strain evidence="11">MSAO_Bac1</strain>
    </source>
</reference>
<dbReference type="HAMAP" id="MF_00134_A">
    <property type="entry name" value="IGPS_A"/>
    <property type="match status" value="1"/>
</dbReference>
<evidence type="ECO:0000256" key="5">
    <source>
        <dbReference type="ARBA" id="ARBA00022605"/>
    </source>
</evidence>
<dbReference type="EC" id="4.1.1.48" evidence="4"/>
<sequence length="264" mass="29250">MFLEKILDKKKDSLKRAEKKISLERLKENLEDKSPPRRDFRGCLERNAGRAVIAEIKRSSPSKGVLSREKDPLERAVTYEKSGAAALSILTEEDFFAGSLEDLTRVKGSVNIPVLRKDFIVSEYQVYESRSRGADALLLIASILPAEDLRSLLEISRSLSLDPLVEVHTREDLEKALGCGADIIGINNRNLKTFQTSLEVTLELVARIPANLLVVSESGIKDYHDIKKLREAGVDAFLIGEALMVHSSPGEKIKELLGGFHGKG</sequence>
<evidence type="ECO:0000259" key="10">
    <source>
        <dbReference type="Pfam" id="PF00218"/>
    </source>
</evidence>
<name>A0A424YDL1_9FIRM</name>
<accession>A0A424YDL1</accession>
<evidence type="ECO:0000313" key="12">
    <source>
        <dbReference type="Proteomes" id="UP000285138"/>
    </source>
</evidence>
<dbReference type="HAMAP" id="MF_00134_B">
    <property type="entry name" value="IGPS_B"/>
    <property type="match status" value="1"/>
</dbReference>
<evidence type="ECO:0000256" key="6">
    <source>
        <dbReference type="ARBA" id="ARBA00022793"/>
    </source>
</evidence>
<dbReference type="EMBL" id="QZAA01000166">
    <property type="protein sequence ID" value="RQD75213.1"/>
    <property type="molecule type" value="Genomic_DNA"/>
</dbReference>